<dbReference type="AlphaFoldDB" id="A0A2T5RPL4"/>
<dbReference type="InterPro" id="IPR046766">
    <property type="entry name" value="Bact_hydrolase"/>
</dbReference>
<dbReference type="EMBL" id="QAXS01000004">
    <property type="protein sequence ID" value="PTW01753.1"/>
    <property type="molecule type" value="Genomic_DNA"/>
</dbReference>
<protein>
    <submittedName>
        <fullName evidence="1">Uncharacterized protein</fullName>
    </submittedName>
</protein>
<reference evidence="1 2" key="1">
    <citation type="submission" date="2018-04" db="EMBL/GenBank/DDBJ databases">
        <title>Subsurface microbial communities from deep shales in Ohio and West Virginia, USA.</title>
        <authorList>
            <person name="Wrighton K."/>
        </authorList>
    </citation>
    <scope>NUCLEOTIDE SEQUENCE [LARGE SCALE GENOMIC DNA]</scope>
    <source>
        <strain evidence="1 2">WC1</strain>
    </source>
</reference>
<evidence type="ECO:0000313" key="2">
    <source>
        <dbReference type="Proteomes" id="UP000244089"/>
    </source>
</evidence>
<dbReference type="Pfam" id="PF20603">
    <property type="entry name" value="Bact_hydrolase"/>
    <property type="match status" value="1"/>
</dbReference>
<name>A0A2T5RPL4_9FIRM</name>
<dbReference type="Proteomes" id="UP000244089">
    <property type="component" value="Unassembled WGS sequence"/>
</dbReference>
<gene>
    <name evidence="1" type="ORF">C8C76_104107</name>
</gene>
<comment type="caution">
    <text evidence="1">The sequence shown here is derived from an EMBL/GenBank/DDBJ whole genome shotgun (WGS) entry which is preliminary data.</text>
</comment>
<dbReference type="RefSeq" id="WP_108138484.1">
    <property type="nucleotide sequence ID" value="NZ_QAXS01000004.1"/>
</dbReference>
<evidence type="ECO:0000313" key="1">
    <source>
        <dbReference type="EMBL" id="PTW01753.1"/>
    </source>
</evidence>
<accession>A0A2T5RPL4</accession>
<proteinExistence type="predicted"/>
<sequence length="162" mass="19198">MKKNAVEEEVCCPRFDHEKWDGKLFEWNDKNFVKDRVHTAFHMPIRFGAVMKKLDQKITEAGAEIEDNLCLSNHTSRWNMDVYLAVDRKIPGMKNVSLSGKFLCRVYEGDYKETEKWCNDFEKYAVNKGYSIEDWYMWYTTCPKCAEKYGENYVAIIARVVY</sequence>
<organism evidence="1 2">
    <name type="scientific">Halanaerobium saccharolyticum</name>
    <dbReference type="NCBI Taxonomy" id="43595"/>
    <lineage>
        <taxon>Bacteria</taxon>
        <taxon>Bacillati</taxon>
        <taxon>Bacillota</taxon>
        <taxon>Clostridia</taxon>
        <taxon>Halanaerobiales</taxon>
        <taxon>Halanaerobiaceae</taxon>
        <taxon>Halanaerobium</taxon>
    </lineage>
</organism>
<dbReference type="OrthoDB" id="1092674at2"/>